<feature type="region of interest" description="Disordered" evidence="1">
    <location>
        <begin position="101"/>
        <end position="209"/>
    </location>
</feature>
<dbReference type="EMBL" id="CADCWG010000311">
    <property type="protein sequence ID" value="CAA9577308.1"/>
    <property type="molecule type" value="Genomic_DNA"/>
</dbReference>
<protein>
    <submittedName>
        <fullName evidence="2">Uncharacterized protein</fullName>
    </submittedName>
</protein>
<evidence type="ECO:0000313" key="2">
    <source>
        <dbReference type="EMBL" id="CAA9577308.1"/>
    </source>
</evidence>
<sequence>APSMRSLRGFVDRRRRSRAARRPSVRGRARWTCAHDGKHAPARQPAETQRRPAATPRPGLPRRHRRRPPHRLPVALVAQGTGVRQRHHMLAPAPRLARGRRLGAAAHAVAQLDGRRGGHRPEPGERGQLERPGQRGRADRPQADGPRHPRLPVPPGRRPWRHPAGRSAVGRHRPDGAWARWSTPSPPIVGPRGEPGRPRKRPAKLHADKGYDYPALRRALRVHGITPLIARLGIDL</sequence>
<feature type="non-terminal residue" evidence="2">
    <location>
        <position position="236"/>
    </location>
</feature>
<reference evidence="2" key="1">
    <citation type="submission" date="2020-02" db="EMBL/GenBank/DDBJ databases">
        <authorList>
            <person name="Meier V. D."/>
        </authorList>
    </citation>
    <scope>NUCLEOTIDE SEQUENCE</scope>
    <source>
        <strain evidence="2">AVDCRST_MAG49</strain>
    </source>
</reference>
<dbReference type="AlphaFoldDB" id="A0A6J4VES1"/>
<name>A0A6J4VES1_9BACT</name>
<gene>
    <name evidence="2" type="ORF">AVDCRST_MAG49-4382</name>
</gene>
<feature type="non-terminal residue" evidence="2">
    <location>
        <position position="1"/>
    </location>
</feature>
<organism evidence="2">
    <name type="scientific">uncultured Thermomicrobiales bacterium</name>
    <dbReference type="NCBI Taxonomy" id="1645740"/>
    <lineage>
        <taxon>Bacteria</taxon>
        <taxon>Pseudomonadati</taxon>
        <taxon>Thermomicrobiota</taxon>
        <taxon>Thermomicrobia</taxon>
        <taxon>Thermomicrobiales</taxon>
        <taxon>environmental samples</taxon>
    </lineage>
</organism>
<accession>A0A6J4VES1</accession>
<proteinExistence type="predicted"/>
<feature type="region of interest" description="Disordered" evidence="1">
    <location>
        <begin position="1"/>
        <end position="72"/>
    </location>
</feature>
<evidence type="ECO:0000256" key="1">
    <source>
        <dbReference type="SAM" id="MobiDB-lite"/>
    </source>
</evidence>
<feature type="compositionally biased region" description="Basic residues" evidence="1">
    <location>
        <begin position="60"/>
        <end position="70"/>
    </location>
</feature>
<feature type="compositionally biased region" description="Basic and acidic residues" evidence="1">
    <location>
        <begin position="113"/>
        <end position="147"/>
    </location>
</feature>
<feature type="compositionally biased region" description="Basic residues" evidence="1">
    <location>
        <begin position="13"/>
        <end position="29"/>
    </location>
</feature>